<evidence type="ECO:0000313" key="4">
    <source>
        <dbReference type="EMBL" id="KLO05048.1"/>
    </source>
</evidence>
<evidence type="ECO:0000313" key="5">
    <source>
        <dbReference type="Proteomes" id="UP000053477"/>
    </source>
</evidence>
<dbReference type="Proteomes" id="UP000053477">
    <property type="component" value="Unassembled WGS sequence"/>
</dbReference>
<keyword evidence="2" id="KW-1133">Transmembrane helix</keyword>
<keyword evidence="5" id="KW-1185">Reference proteome</keyword>
<reference evidence="4 5" key="1">
    <citation type="submission" date="2015-04" db="EMBL/GenBank/DDBJ databases">
        <title>Complete genome sequence of Schizopora paradoxa KUC8140, a cosmopolitan wood degrader in East Asia.</title>
        <authorList>
            <consortium name="DOE Joint Genome Institute"/>
            <person name="Min B."/>
            <person name="Park H."/>
            <person name="Jang Y."/>
            <person name="Kim J.-J."/>
            <person name="Kim K.H."/>
            <person name="Pangilinan J."/>
            <person name="Lipzen A."/>
            <person name="Riley R."/>
            <person name="Grigoriev I.V."/>
            <person name="Spatafora J.W."/>
            <person name="Choi I.-G."/>
        </authorList>
    </citation>
    <scope>NUCLEOTIDE SEQUENCE [LARGE SCALE GENOMIC DNA]</scope>
    <source>
        <strain evidence="4 5">KUC8140</strain>
    </source>
</reference>
<dbReference type="InParanoid" id="A0A0H2R6E6"/>
<protein>
    <recommendedName>
        <fullName evidence="3">DUF6533 domain-containing protein</fullName>
    </recommendedName>
</protein>
<proteinExistence type="predicted"/>
<feature type="region of interest" description="Disordered" evidence="1">
    <location>
        <begin position="251"/>
        <end position="276"/>
    </location>
</feature>
<dbReference type="Pfam" id="PF20151">
    <property type="entry name" value="DUF6533"/>
    <property type="match status" value="1"/>
</dbReference>
<evidence type="ECO:0000256" key="2">
    <source>
        <dbReference type="SAM" id="Phobius"/>
    </source>
</evidence>
<evidence type="ECO:0000256" key="1">
    <source>
        <dbReference type="SAM" id="MobiDB-lite"/>
    </source>
</evidence>
<evidence type="ECO:0000259" key="3">
    <source>
        <dbReference type="Pfam" id="PF20151"/>
    </source>
</evidence>
<feature type="transmembrane region" description="Helical" evidence="2">
    <location>
        <begin position="96"/>
        <end position="120"/>
    </location>
</feature>
<dbReference type="OrthoDB" id="2638860at2759"/>
<dbReference type="InterPro" id="IPR045340">
    <property type="entry name" value="DUF6533"/>
</dbReference>
<dbReference type="EMBL" id="KQ086374">
    <property type="protein sequence ID" value="KLO05048.1"/>
    <property type="molecule type" value="Genomic_DNA"/>
</dbReference>
<sequence>MSESQLAHLYAGANKLQDFRYTYVAAASIASYEYFINIDNEIRFLWDRSFSFGRVLLFLCRYLPLVQAFEGVYLYTSVGEKKFNSSYCRGLIDTSTILIGVQFVVSTWLAAMLFVSSLSIRTAQFLPYRIGDGCFFTVKTDAAKYSFIKIIFDDTLALGLLLVKAIQQTKFGVLYFFLNLAINITNMCLFGLIPLSTMEGVLQNILCARLLFHIQAENEASLVQISISSHASFNTVAMERIGAMMGSDLESSDIRSTPLTSTVDHSESFMHEGTAL</sequence>
<keyword evidence="2" id="KW-0812">Transmembrane</keyword>
<name>A0A0H2R6E6_9AGAM</name>
<gene>
    <name evidence="4" type="ORF">SCHPADRAFT_738694</name>
</gene>
<dbReference type="AlphaFoldDB" id="A0A0H2R6E6"/>
<feature type="domain" description="DUF6533" evidence="3">
    <location>
        <begin position="21"/>
        <end position="66"/>
    </location>
</feature>
<accession>A0A0H2R6E6</accession>
<feature type="transmembrane region" description="Helical" evidence="2">
    <location>
        <begin position="173"/>
        <end position="195"/>
    </location>
</feature>
<feature type="compositionally biased region" description="Polar residues" evidence="1">
    <location>
        <begin position="254"/>
        <end position="263"/>
    </location>
</feature>
<organism evidence="4 5">
    <name type="scientific">Schizopora paradoxa</name>
    <dbReference type="NCBI Taxonomy" id="27342"/>
    <lineage>
        <taxon>Eukaryota</taxon>
        <taxon>Fungi</taxon>
        <taxon>Dikarya</taxon>
        <taxon>Basidiomycota</taxon>
        <taxon>Agaricomycotina</taxon>
        <taxon>Agaricomycetes</taxon>
        <taxon>Hymenochaetales</taxon>
        <taxon>Schizoporaceae</taxon>
        <taxon>Schizopora</taxon>
    </lineage>
</organism>
<keyword evidence="2" id="KW-0472">Membrane</keyword>